<gene>
    <name evidence="2" type="ORF">FSB_LOCUS40934</name>
</gene>
<evidence type="ECO:0000256" key="1">
    <source>
        <dbReference type="SAM" id="MobiDB-lite"/>
    </source>
</evidence>
<dbReference type="AlphaFoldDB" id="A0A2N9HLD5"/>
<protein>
    <submittedName>
        <fullName evidence="2">Uncharacterized protein</fullName>
    </submittedName>
</protein>
<feature type="region of interest" description="Disordered" evidence="1">
    <location>
        <begin position="35"/>
        <end position="60"/>
    </location>
</feature>
<dbReference type="EMBL" id="OIVN01003703">
    <property type="protein sequence ID" value="SPD13052.1"/>
    <property type="molecule type" value="Genomic_DNA"/>
</dbReference>
<evidence type="ECO:0000313" key="2">
    <source>
        <dbReference type="EMBL" id="SPD13052.1"/>
    </source>
</evidence>
<feature type="region of interest" description="Disordered" evidence="1">
    <location>
        <begin position="76"/>
        <end position="118"/>
    </location>
</feature>
<name>A0A2N9HLD5_FAGSY</name>
<sequence>MDRSPPDLSLYGGKTSIEEITRLHAPEKCRRRCSCAPAPSHLSKPRTGASQLRFEKMAPRPDPRMTITIWRWKRLHRRPHAPPRAGEAPATFSTRQHAEALRGTRGHAPGTRSCHSPFHRVSSYRHVNAT</sequence>
<organism evidence="2">
    <name type="scientific">Fagus sylvatica</name>
    <name type="common">Beechnut</name>
    <dbReference type="NCBI Taxonomy" id="28930"/>
    <lineage>
        <taxon>Eukaryota</taxon>
        <taxon>Viridiplantae</taxon>
        <taxon>Streptophyta</taxon>
        <taxon>Embryophyta</taxon>
        <taxon>Tracheophyta</taxon>
        <taxon>Spermatophyta</taxon>
        <taxon>Magnoliopsida</taxon>
        <taxon>eudicotyledons</taxon>
        <taxon>Gunneridae</taxon>
        <taxon>Pentapetalae</taxon>
        <taxon>rosids</taxon>
        <taxon>fabids</taxon>
        <taxon>Fagales</taxon>
        <taxon>Fagaceae</taxon>
        <taxon>Fagus</taxon>
    </lineage>
</organism>
<accession>A0A2N9HLD5</accession>
<proteinExistence type="predicted"/>
<reference evidence="2" key="1">
    <citation type="submission" date="2018-02" db="EMBL/GenBank/DDBJ databases">
        <authorList>
            <person name="Cohen D.B."/>
            <person name="Kent A.D."/>
        </authorList>
    </citation>
    <scope>NUCLEOTIDE SEQUENCE</scope>
</reference>